<keyword evidence="7" id="KW-1185">Reference proteome</keyword>
<sequence length="312" mass="34392">MATIARLDELQQHWPWAMAFAAVMAHGGFTAAANALGVSKTLLSKQVQQLERALGTQLLYRTTRRLNLTEAGQLYLAHCQDWQTRMSAANQALLEQGQAVAGHLRITVPTSFGGVFMAKALMAFRAQYPQVSVELDLSTTPRDLEADGFDLAIRANLAPPERLISRPLAMVKDWLVAAPQLLSQYPALTHPEQLKPMPCIVNQHFANAQTWELSRDGELASIRLTTPYCANDYGLIRNFALLGAGVARLPGYLAEGDVASGRLIRVLPEYQLAGLAIYMIYPQRLPQPAKVRALVEFLLAWFAAPEQAKMLS</sequence>
<dbReference type="PANTHER" id="PTHR30537:SF5">
    <property type="entry name" value="HTH-TYPE TRANSCRIPTIONAL ACTIVATOR TTDR-RELATED"/>
    <property type="match status" value="1"/>
</dbReference>
<dbReference type="InterPro" id="IPR036390">
    <property type="entry name" value="WH_DNA-bd_sf"/>
</dbReference>
<dbReference type="InterPro" id="IPR036388">
    <property type="entry name" value="WH-like_DNA-bd_sf"/>
</dbReference>
<protein>
    <submittedName>
        <fullName evidence="6">LysR family transcriptional regulator</fullName>
    </submittedName>
</protein>
<keyword evidence="4" id="KW-0804">Transcription</keyword>
<dbReference type="Gene3D" id="3.40.190.290">
    <property type="match status" value="1"/>
</dbReference>
<dbReference type="FunFam" id="1.10.10.10:FF:000001">
    <property type="entry name" value="LysR family transcriptional regulator"/>
    <property type="match status" value="1"/>
</dbReference>
<dbReference type="InterPro" id="IPR000847">
    <property type="entry name" value="LysR_HTH_N"/>
</dbReference>
<dbReference type="SUPFAM" id="SSF53850">
    <property type="entry name" value="Periplasmic binding protein-like II"/>
    <property type="match status" value="1"/>
</dbReference>
<dbReference type="SUPFAM" id="SSF46785">
    <property type="entry name" value="Winged helix' DNA-binding domain"/>
    <property type="match status" value="1"/>
</dbReference>
<dbReference type="Pfam" id="PF03466">
    <property type="entry name" value="LysR_substrate"/>
    <property type="match status" value="1"/>
</dbReference>
<keyword evidence="2" id="KW-0805">Transcription regulation</keyword>
<keyword evidence="3" id="KW-0238">DNA-binding</keyword>
<proteinExistence type="inferred from homology"/>
<dbReference type="AlphaFoldDB" id="A0A7H9BLH4"/>
<accession>A0A7H9BLH4</accession>
<dbReference type="GO" id="GO:0043565">
    <property type="term" value="F:sequence-specific DNA binding"/>
    <property type="evidence" value="ECO:0007669"/>
    <property type="project" value="TreeGrafter"/>
</dbReference>
<name>A0A7H9BLH4_9NEIS</name>
<evidence type="ECO:0000259" key="5">
    <source>
        <dbReference type="PROSITE" id="PS50931"/>
    </source>
</evidence>
<comment type="similarity">
    <text evidence="1">Belongs to the LysR transcriptional regulatory family.</text>
</comment>
<dbReference type="KEGG" id="chiz:HQ393_13980"/>
<dbReference type="Gene3D" id="1.10.10.10">
    <property type="entry name" value="Winged helix-like DNA-binding domain superfamily/Winged helix DNA-binding domain"/>
    <property type="match status" value="1"/>
</dbReference>
<reference evidence="6 7" key="1">
    <citation type="submission" date="2020-07" db="EMBL/GenBank/DDBJ databases">
        <title>Complete genome sequence of Chitinibacter sp. 2T18.</title>
        <authorList>
            <person name="Bae J.-W."/>
            <person name="Choi J.-W."/>
        </authorList>
    </citation>
    <scope>NUCLEOTIDE SEQUENCE [LARGE SCALE GENOMIC DNA]</scope>
    <source>
        <strain evidence="6 7">2T18</strain>
    </source>
</reference>
<dbReference type="GO" id="GO:0006351">
    <property type="term" value="P:DNA-templated transcription"/>
    <property type="evidence" value="ECO:0007669"/>
    <property type="project" value="TreeGrafter"/>
</dbReference>
<evidence type="ECO:0000256" key="2">
    <source>
        <dbReference type="ARBA" id="ARBA00023015"/>
    </source>
</evidence>
<dbReference type="InterPro" id="IPR005119">
    <property type="entry name" value="LysR_subst-bd"/>
</dbReference>
<evidence type="ECO:0000313" key="6">
    <source>
        <dbReference type="EMBL" id="QLG89262.1"/>
    </source>
</evidence>
<dbReference type="Pfam" id="PF00126">
    <property type="entry name" value="HTH_1"/>
    <property type="match status" value="1"/>
</dbReference>
<organism evidence="6 7">
    <name type="scientific">Chitinibacter bivalviorum</name>
    <dbReference type="NCBI Taxonomy" id="2739434"/>
    <lineage>
        <taxon>Bacteria</taxon>
        <taxon>Pseudomonadati</taxon>
        <taxon>Pseudomonadota</taxon>
        <taxon>Betaproteobacteria</taxon>
        <taxon>Neisseriales</taxon>
        <taxon>Chitinibacteraceae</taxon>
        <taxon>Chitinibacter</taxon>
    </lineage>
</organism>
<dbReference type="PROSITE" id="PS50931">
    <property type="entry name" value="HTH_LYSR"/>
    <property type="match status" value="1"/>
</dbReference>
<dbReference type="PRINTS" id="PR00039">
    <property type="entry name" value="HTHLYSR"/>
</dbReference>
<dbReference type="GO" id="GO:0003700">
    <property type="term" value="F:DNA-binding transcription factor activity"/>
    <property type="evidence" value="ECO:0007669"/>
    <property type="project" value="InterPro"/>
</dbReference>
<dbReference type="EMBL" id="CP058627">
    <property type="protein sequence ID" value="QLG89262.1"/>
    <property type="molecule type" value="Genomic_DNA"/>
</dbReference>
<dbReference type="Proteomes" id="UP000509597">
    <property type="component" value="Chromosome"/>
</dbReference>
<evidence type="ECO:0000313" key="7">
    <source>
        <dbReference type="Proteomes" id="UP000509597"/>
    </source>
</evidence>
<gene>
    <name evidence="6" type="ORF">HQ393_13980</name>
</gene>
<evidence type="ECO:0000256" key="1">
    <source>
        <dbReference type="ARBA" id="ARBA00009437"/>
    </source>
</evidence>
<dbReference type="RefSeq" id="WP_179355758.1">
    <property type="nucleotide sequence ID" value="NZ_CP058627.1"/>
</dbReference>
<dbReference type="InterPro" id="IPR058163">
    <property type="entry name" value="LysR-type_TF_proteobact-type"/>
</dbReference>
<feature type="domain" description="HTH lysR-type" evidence="5">
    <location>
        <begin position="18"/>
        <end position="69"/>
    </location>
</feature>
<dbReference type="CDD" id="cd08422">
    <property type="entry name" value="PBP2_CrgA_like"/>
    <property type="match status" value="1"/>
</dbReference>
<evidence type="ECO:0000256" key="4">
    <source>
        <dbReference type="ARBA" id="ARBA00023163"/>
    </source>
</evidence>
<dbReference type="PANTHER" id="PTHR30537">
    <property type="entry name" value="HTH-TYPE TRANSCRIPTIONAL REGULATOR"/>
    <property type="match status" value="1"/>
</dbReference>
<evidence type="ECO:0000256" key="3">
    <source>
        <dbReference type="ARBA" id="ARBA00023125"/>
    </source>
</evidence>